<gene>
    <name evidence="5" type="primary">epsN</name>
    <name evidence="5" type="ORF">RUA4292_00183</name>
</gene>
<keyword evidence="5" id="KW-0032">Aminotransferase</keyword>
<dbReference type="GO" id="GO:0030170">
    <property type="term" value="F:pyridoxal phosphate binding"/>
    <property type="evidence" value="ECO:0007669"/>
    <property type="project" value="TreeGrafter"/>
</dbReference>
<evidence type="ECO:0000256" key="1">
    <source>
        <dbReference type="ARBA" id="ARBA00037999"/>
    </source>
</evidence>
<accession>A0A0P1EYQ1</accession>
<dbReference type="PIRSF" id="PIRSF000390">
    <property type="entry name" value="PLP_StrS"/>
    <property type="match status" value="1"/>
</dbReference>
<dbReference type="EC" id="2.6.1.-" evidence="5"/>
<evidence type="ECO:0000313" key="6">
    <source>
        <dbReference type="Proteomes" id="UP000050783"/>
    </source>
</evidence>
<dbReference type="Pfam" id="PF01041">
    <property type="entry name" value="DegT_DnrJ_EryC1"/>
    <property type="match status" value="1"/>
</dbReference>
<dbReference type="SUPFAM" id="SSF53383">
    <property type="entry name" value="PLP-dependent transferases"/>
    <property type="match status" value="1"/>
</dbReference>
<proteinExistence type="inferred from homology"/>
<dbReference type="Gene3D" id="3.40.640.10">
    <property type="entry name" value="Type I PLP-dependent aspartate aminotransferase-like (Major domain)"/>
    <property type="match status" value="1"/>
</dbReference>
<dbReference type="PANTHER" id="PTHR30244:SF34">
    <property type="entry name" value="DTDP-4-AMINO-4,6-DIDEOXYGALACTOSE TRANSAMINASE"/>
    <property type="match status" value="1"/>
</dbReference>
<reference evidence="5 6" key="1">
    <citation type="submission" date="2015-09" db="EMBL/GenBank/DDBJ databases">
        <authorList>
            <consortium name="Swine Surveillance"/>
        </authorList>
    </citation>
    <scope>NUCLEOTIDE SEQUENCE [LARGE SCALE GENOMIC DNA]</scope>
    <source>
        <strain evidence="5 6">CECT 4292</strain>
    </source>
</reference>
<dbReference type="InterPro" id="IPR000653">
    <property type="entry name" value="DegT/StrS_aminotransferase"/>
</dbReference>
<sequence>MTLPPNVHAAEPIPPAAKESIDALMQSGDLFRYTAPQDAPVALLEAEFAKLLGSKFALAVSSCSAALFLSLKALGLPRDARVLIPGFTFAAVPSSVVHADCIPVLCEVGENYRIDMVDFEAKLDGVQAVIISHMRGHTSDMDAIMALCDARDIPVIEDAAHSLGTTWHGRNIGTIGKIGCFSFQSYKMINAGEGGILITDDADLVAQAVIMSGAYEHNWKKHKGPQGDNSPELEQAFARWQNQLPLYNLRMSNLSAAVIRPQIPELARRVRDGLSNHDYVADRLNTSPHIDVPAPLEPERRAPDSIQFNLVDMDDNDIRAFAAATEARGVKVQVFGLSQDNARAFWNWQFLPEKFELPQTRAMLMKACDVRLPVRLTREELDVISDILLASVGEVTGPVPVYGT</sequence>
<feature type="modified residue" description="N6-(pyridoxal phosphate)lysine" evidence="3">
    <location>
        <position position="187"/>
    </location>
</feature>
<dbReference type="InterPro" id="IPR015424">
    <property type="entry name" value="PyrdxlP-dep_Trfase"/>
</dbReference>
<dbReference type="RefSeq" id="WP_058275894.1">
    <property type="nucleotide sequence ID" value="NZ_CYPU01000006.1"/>
</dbReference>
<dbReference type="InterPro" id="IPR015421">
    <property type="entry name" value="PyrdxlP-dep_Trfase_major"/>
</dbReference>
<feature type="active site" description="Proton acceptor" evidence="2">
    <location>
        <position position="187"/>
    </location>
</feature>
<dbReference type="GO" id="GO:0000271">
    <property type="term" value="P:polysaccharide biosynthetic process"/>
    <property type="evidence" value="ECO:0007669"/>
    <property type="project" value="TreeGrafter"/>
</dbReference>
<dbReference type="GO" id="GO:0008483">
    <property type="term" value="F:transaminase activity"/>
    <property type="evidence" value="ECO:0007669"/>
    <property type="project" value="UniProtKB-KW"/>
</dbReference>
<evidence type="ECO:0000256" key="2">
    <source>
        <dbReference type="PIRSR" id="PIRSR000390-1"/>
    </source>
</evidence>
<evidence type="ECO:0000313" key="5">
    <source>
        <dbReference type="EMBL" id="CUH46019.1"/>
    </source>
</evidence>
<dbReference type="Proteomes" id="UP000050783">
    <property type="component" value="Unassembled WGS sequence"/>
</dbReference>
<dbReference type="OrthoDB" id="9768668at2"/>
<evidence type="ECO:0000256" key="4">
    <source>
        <dbReference type="RuleBase" id="RU004508"/>
    </source>
</evidence>
<evidence type="ECO:0000256" key="3">
    <source>
        <dbReference type="PIRSR" id="PIRSR000390-2"/>
    </source>
</evidence>
<name>A0A0P1EYQ1_9RHOB</name>
<comment type="similarity">
    <text evidence="1 4">Belongs to the DegT/DnrJ/EryC1 family.</text>
</comment>
<keyword evidence="5" id="KW-0808">Transferase</keyword>
<dbReference type="AlphaFoldDB" id="A0A0P1EYQ1"/>
<organism evidence="5 6">
    <name type="scientific">Ruegeria atlantica</name>
    <dbReference type="NCBI Taxonomy" id="81569"/>
    <lineage>
        <taxon>Bacteria</taxon>
        <taxon>Pseudomonadati</taxon>
        <taxon>Pseudomonadota</taxon>
        <taxon>Alphaproteobacteria</taxon>
        <taxon>Rhodobacterales</taxon>
        <taxon>Roseobacteraceae</taxon>
        <taxon>Ruegeria</taxon>
    </lineage>
</organism>
<dbReference type="PANTHER" id="PTHR30244">
    <property type="entry name" value="TRANSAMINASE"/>
    <property type="match status" value="1"/>
</dbReference>
<dbReference type="GeneID" id="55491510"/>
<dbReference type="EMBL" id="CYPU01000006">
    <property type="protein sequence ID" value="CUH46019.1"/>
    <property type="molecule type" value="Genomic_DNA"/>
</dbReference>
<keyword evidence="3 4" id="KW-0663">Pyridoxal phosphate</keyword>
<protein>
    <submittedName>
        <fullName evidence="5">Putative pyridoxal phosphate-dependent aminotransferase EpsN</fullName>
        <ecNumber evidence="5">2.6.1.-</ecNumber>
    </submittedName>
</protein>
<dbReference type="STRING" id="81569.RUM4293_03036"/>